<organism evidence="1 2">
    <name type="scientific">Oryza meyeriana var. granulata</name>
    <dbReference type="NCBI Taxonomy" id="110450"/>
    <lineage>
        <taxon>Eukaryota</taxon>
        <taxon>Viridiplantae</taxon>
        <taxon>Streptophyta</taxon>
        <taxon>Embryophyta</taxon>
        <taxon>Tracheophyta</taxon>
        <taxon>Spermatophyta</taxon>
        <taxon>Magnoliopsida</taxon>
        <taxon>Liliopsida</taxon>
        <taxon>Poales</taxon>
        <taxon>Poaceae</taxon>
        <taxon>BOP clade</taxon>
        <taxon>Oryzoideae</taxon>
        <taxon>Oryzeae</taxon>
        <taxon>Oryzinae</taxon>
        <taxon>Oryza</taxon>
        <taxon>Oryza meyeriana</taxon>
    </lineage>
</organism>
<protein>
    <submittedName>
        <fullName evidence="1">Uncharacterized protein</fullName>
    </submittedName>
</protein>
<evidence type="ECO:0000313" key="1">
    <source>
        <dbReference type="EMBL" id="KAF0927704.1"/>
    </source>
</evidence>
<evidence type="ECO:0000313" key="2">
    <source>
        <dbReference type="Proteomes" id="UP000479710"/>
    </source>
</evidence>
<dbReference type="Proteomes" id="UP000479710">
    <property type="component" value="Unassembled WGS sequence"/>
</dbReference>
<dbReference type="EMBL" id="SPHZ02000003">
    <property type="protein sequence ID" value="KAF0927704.1"/>
    <property type="molecule type" value="Genomic_DNA"/>
</dbReference>
<proteinExistence type="predicted"/>
<comment type="caution">
    <text evidence="1">The sequence shown here is derived from an EMBL/GenBank/DDBJ whole genome shotgun (WGS) entry which is preliminary data.</text>
</comment>
<sequence>MSPLELEESRMGISALWLVRRKGKSFGEEEIGAELKDLADLGSLKSQLEGVPSDEGMDDNQWAFEETASSQLLPEVYAEF</sequence>
<dbReference type="AlphaFoldDB" id="A0A6G1ESV4"/>
<name>A0A6G1ESV4_9ORYZ</name>
<keyword evidence="2" id="KW-1185">Reference proteome</keyword>
<gene>
    <name evidence="1" type="ORF">E2562_035875</name>
</gene>
<accession>A0A6G1ESV4</accession>
<reference evidence="1 2" key="1">
    <citation type="submission" date="2019-11" db="EMBL/GenBank/DDBJ databases">
        <title>Whole genome sequence of Oryza granulata.</title>
        <authorList>
            <person name="Li W."/>
        </authorList>
    </citation>
    <scope>NUCLEOTIDE SEQUENCE [LARGE SCALE GENOMIC DNA]</scope>
    <source>
        <strain evidence="2">cv. Menghai</strain>
        <tissue evidence="1">Leaf</tissue>
    </source>
</reference>